<feature type="compositionally biased region" description="Basic and acidic residues" evidence="1">
    <location>
        <begin position="22"/>
        <end position="38"/>
    </location>
</feature>
<protein>
    <submittedName>
        <fullName evidence="2">Uncharacterized protein</fullName>
    </submittedName>
</protein>
<proteinExistence type="predicted"/>
<accession>A0A1S8AA80</accession>
<evidence type="ECO:0000313" key="3">
    <source>
        <dbReference type="Proteomes" id="UP000054516"/>
    </source>
</evidence>
<feature type="region of interest" description="Disordered" evidence="1">
    <location>
        <begin position="1"/>
        <end position="66"/>
    </location>
</feature>
<evidence type="ECO:0000256" key="1">
    <source>
        <dbReference type="SAM" id="MobiDB-lite"/>
    </source>
</evidence>
<feature type="compositionally biased region" description="Polar residues" evidence="1">
    <location>
        <begin position="1"/>
        <end position="20"/>
    </location>
</feature>
<keyword evidence="3" id="KW-1185">Reference proteome</keyword>
<gene>
    <name evidence="2" type="ORF">SAMD00023353_6100140</name>
</gene>
<dbReference type="EMBL" id="DF977506">
    <property type="protein sequence ID" value="GAW26988.1"/>
    <property type="molecule type" value="Genomic_DNA"/>
</dbReference>
<name>A0A1S8AA80_ROSNE</name>
<dbReference type="Proteomes" id="UP000054516">
    <property type="component" value="Unassembled WGS sequence"/>
</dbReference>
<evidence type="ECO:0000313" key="2">
    <source>
        <dbReference type="EMBL" id="GAW26988.1"/>
    </source>
</evidence>
<reference evidence="2" key="1">
    <citation type="submission" date="2016-03" db="EMBL/GenBank/DDBJ databases">
        <title>Draft genome sequence of Rosellinia necatrix.</title>
        <authorList>
            <person name="Kanematsu S."/>
        </authorList>
    </citation>
    <scope>NUCLEOTIDE SEQUENCE [LARGE SCALE GENOMIC DNA]</scope>
    <source>
        <strain evidence="2">W97</strain>
    </source>
</reference>
<dbReference type="AlphaFoldDB" id="A0A1S8AA80"/>
<organism evidence="2">
    <name type="scientific">Rosellinia necatrix</name>
    <name type="common">White root-rot fungus</name>
    <dbReference type="NCBI Taxonomy" id="77044"/>
    <lineage>
        <taxon>Eukaryota</taxon>
        <taxon>Fungi</taxon>
        <taxon>Dikarya</taxon>
        <taxon>Ascomycota</taxon>
        <taxon>Pezizomycotina</taxon>
        <taxon>Sordariomycetes</taxon>
        <taxon>Xylariomycetidae</taxon>
        <taxon>Xylariales</taxon>
        <taxon>Xylariaceae</taxon>
        <taxon>Rosellinia</taxon>
    </lineage>
</organism>
<sequence>MLEHTNGSPTSVASHETATDGTKCETENADRSYNDAGRKRLNGWALRTRSGNDRGRAAGDQSEMAL</sequence>